<dbReference type="EMBL" id="JACHOC010000001">
    <property type="protein sequence ID" value="MBB4620579.1"/>
    <property type="molecule type" value="Genomic_DNA"/>
</dbReference>
<feature type="transmembrane region" description="Helical" evidence="1">
    <location>
        <begin position="23"/>
        <end position="43"/>
    </location>
</feature>
<keyword evidence="4" id="KW-1185">Reference proteome</keyword>
<feature type="transmembrane region" description="Helical" evidence="1">
    <location>
        <begin position="55"/>
        <end position="76"/>
    </location>
</feature>
<gene>
    <name evidence="3" type="ORF">GGQ57_000453</name>
</gene>
<feature type="transmembrane region" description="Helical" evidence="1">
    <location>
        <begin position="129"/>
        <end position="155"/>
    </location>
</feature>
<dbReference type="InterPro" id="IPR010559">
    <property type="entry name" value="Sig_transdc_His_kin_internal"/>
</dbReference>
<protein>
    <recommendedName>
        <fullName evidence="2">Signal transduction histidine kinase internal region domain-containing protein</fullName>
    </recommendedName>
</protein>
<proteinExistence type="predicted"/>
<accession>A0ABR6KIE6</accession>
<dbReference type="PANTHER" id="PTHR34220">
    <property type="entry name" value="SENSOR HISTIDINE KINASE YPDA"/>
    <property type="match status" value="1"/>
</dbReference>
<keyword evidence="1" id="KW-1133">Transmembrane helix</keyword>
<name>A0ABR6KIE6_9BACT</name>
<keyword evidence="1" id="KW-0472">Membrane</keyword>
<dbReference type="Proteomes" id="UP000533637">
    <property type="component" value="Unassembled WGS sequence"/>
</dbReference>
<evidence type="ECO:0000313" key="4">
    <source>
        <dbReference type="Proteomes" id="UP000533637"/>
    </source>
</evidence>
<feature type="transmembrane region" description="Helical" evidence="1">
    <location>
        <begin position="88"/>
        <end position="109"/>
    </location>
</feature>
<evidence type="ECO:0000256" key="1">
    <source>
        <dbReference type="SAM" id="Phobius"/>
    </source>
</evidence>
<dbReference type="RefSeq" id="WP_183668708.1">
    <property type="nucleotide sequence ID" value="NZ_BMPB01000010.1"/>
</dbReference>
<sequence length="360" mass="41268">MTDSPINKQTFLYRFLVSSRYRIARHILLLLAVAAVSLNQNIYTYGAKAELLDHYVYLAGFCTLISYVIVGYLHLYLLVPKLLLKKKYLVYILYSTSSVLLLILIRYVQEYWIFTSSGIPPVRSSYFNIVSILDSLSDFMLNMICITGISMTVLLKHWMIENQRVNQLEKKQIQSEVDNLKEQVNPSLLFNTLNRTAVLSKSEPQKAADMVLQLSQLLRYQLYDGARDKVLLNSEITFVNNYLALEKFYSDSFDYQIVPDKELTGVLIPPLLLVPIIQYALKKAGKQECRPSILLQVNRKGQQIVIICRFNDTDTPVIKELDGFNARLALLYPDNYSLSVTQDKDQGISTILLKLNTHGK</sequence>
<reference evidence="3 4" key="1">
    <citation type="submission" date="2020-08" db="EMBL/GenBank/DDBJ databases">
        <title>Genomic Encyclopedia of Type Strains, Phase IV (KMG-IV): sequencing the most valuable type-strain genomes for metagenomic binning, comparative biology and taxonomic classification.</title>
        <authorList>
            <person name="Goeker M."/>
        </authorList>
    </citation>
    <scope>NUCLEOTIDE SEQUENCE [LARGE SCALE GENOMIC DNA]</scope>
    <source>
        <strain evidence="3 4">DSM 102983</strain>
    </source>
</reference>
<evidence type="ECO:0000259" key="2">
    <source>
        <dbReference type="Pfam" id="PF06580"/>
    </source>
</evidence>
<comment type="caution">
    <text evidence="3">The sequence shown here is derived from an EMBL/GenBank/DDBJ whole genome shotgun (WGS) entry which is preliminary data.</text>
</comment>
<feature type="domain" description="Signal transduction histidine kinase internal region" evidence="2">
    <location>
        <begin position="176"/>
        <end position="248"/>
    </location>
</feature>
<keyword evidence="1" id="KW-0812">Transmembrane</keyword>
<dbReference type="Pfam" id="PF06580">
    <property type="entry name" value="His_kinase"/>
    <property type="match status" value="1"/>
</dbReference>
<dbReference type="PANTHER" id="PTHR34220:SF7">
    <property type="entry name" value="SENSOR HISTIDINE KINASE YPDA"/>
    <property type="match status" value="1"/>
</dbReference>
<evidence type="ECO:0000313" key="3">
    <source>
        <dbReference type="EMBL" id="MBB4620579.1"/>
    </source>
</evidence>
<dbReference type="InterPro" id="IPR050640">
    <property type="entry name" value="Bact_2-comp_sensor_kinase"/>
</dbReference>
<organism evidence="3 4">
    <name type="scientific">Parabacteroides faecis</name>
    <dbReference type="NCBI Taxonomy" id="1217282"/>
    <lineage>
        <taxon>Bacteria</taxon>
        <taxon>Pseudomonadati</taxon>
        <taxon>Bacteroidota</taxon>
        <taxon>Bacteroidia</taxon>
        <taxon>Bacteroidales</taxon>
        <taxon>Tannerellaceae</taxon>
        <taxon>Parabacteroides</taxon>
    </lineage>
</organism>